<evidence type="ECO:0000256" key="1">
    <source>
        <dbReference type="SAM" id="MobiDB-lite"/>
    </source>
</evidence>
<evidence type="ECO:0000259" key="2">
    <source>
        <dbReference type="Pfam" id="PF12728"/>
    </source>
</evidence>
<feature type="domain" description="Helix-turn-helix" evidence="2">
    <location>
        <begin position="28"/>
        <end position="74"/>
    </location>
</feature>
<name>A0ABT9A2A9_9SPHN</name>
<accession>A0ABT9A2A9</accession>
<reference evidence="3" key="1">
    <citation type="submission" date="2023-07" db="EMBL/GenBank/DDBJ databases">
        <authorList>
            <person name="Kim M.K."/>
        </authorList>
    </citation>
    <scope>NUCLEOTIDE SEQUENCE</scope>
    <source>
        <strain evidence="3">CA1-15</strain>
    </source>
</reference>
<evidence type="ECO:0000313" key="3">
    <source>
        <dbReference type="EMBL" id="MDO7843572.1"/>
    </source>
</evidence>
<dbReference type="InterPro" id="IPR041657">
    <property type="entry name" value="HTH_17"/>
</dbReference>
<feature type="region of interest" description="Disordered" evidence="1">
    <location>
        <begin position="1"/>
        <end position="30"/>
    </location>
</feature>
<comment type="caution">
    <text evidence="3">The sequence shown here is derived from an EMBL/GenBank/DDBJ whole genome shotgun (WGS) entry which is preliminary data.</text>
</comment>
<sequence length="85" mass="9314">MDDPLDPAGAPGSDAGARAEKARQTSPFLTTKQAAFHLGLAASSLKSMRLEGRGPDCRLHGRAWYYHIDDIEAWSNAHKKERDHG</sequence>
<gene>
    <name evidence="3" type="ORF">Q5H94_14660</name>
</gene>
<keyword evidence="4" id="KW-1185">Reference proteome</keyword>
<dbReference type="Proteomes" id="UP001176468">
    <property type="component" value="Unassembled WGS sequence"/>
</dbReference>
<dbReference type="Pfam" id="PF12728">
    <property type="entry name" value="HTH_17"/>
    <property type="match status" value="1"/>
</dbReference>
<dbReference type="EMBL" id="JAUQSZ010000010">
    <property type="protein sequence ID" value="MDO7843572.1"/>
    <property type="molecule type" value="Genomic_DNA"/>
</dbReference>
<feature type="compositionally biased region" description="Low complexity" evidence="1">
    <location>
        <begin position="1"/>
        <end position="16"/>
    </location>
</feature>
<dbReference type="RefSeq" id="WP_304562025.1">
    <property type="nucleotide sequence ID" value="NZ_JAUQSZ010000010.1"/>
</dbReference>
<organism evidence="3 4">
    <name type="scientific">Sphingomonas immobilis</name>
    <dbReference type="NCBI Taxonomy" id="3063997"/>
    <lineage>
        <taxon>Bacteria</taxon>
        <taxon>Pseudomonadati</taxon>
        <taxon>Pseudomonadota</taxon>
        <taxon>Alphaproteobacteria</taxon>
        <taxon>Sphingomonadales</taxon>
        <taxon>Sphingomonadaceae</taxon>
        <taxon>Sphingomonas</taxon>
    </lineage>
</organism>
<protein>
    <submittedName>
        <fullName evidence="3">Helix-turn-helix domain-containing protein</fullName>
    </submittedName>
</protein>
<evidence type="ECO:0000313" key="4">
    <source>
        <dbReference type="Proteomes" id="UP001176468"/>
    </source>
</evidence>
<proteinExistence type="predicted"/>